<comment type="caution">
    <text evidence="1">The sequence shown here is derived from an EMBL/GenBank/DDBJ whole genome shotgun (WGS) entry which is preliminary data.</text>
</comment>
<evidence type="ECO:0000313" key="2">
    <source>
        <dbReference type="Proteomes" id="UP000278981"/>
    </source>
</evidence>
<reference evidence="1 2" key="1">
    <citation type="submission" date="2018-04" db="EMBL/GenBank/DDBJ databases">
        <title>Micromonosporas from Atacama Desert.</title>
        <authorList>
            <person name="Carro L."/>
            <person name="Klenk H.-P."/>
            <person name="Goodfellow M."/>
        </authorList>
    </citation>
    <scope>NUCLEOTIDE SEQUENCE [LARGE SCALE GENOMIC DNA]</scope>
    <source>
        <strain evidence="1 2">LB19</strain>
    </source>
</reference>
<protein>
    <submittedName>
        <fullName evidence="1">Uncharacterized protein</fullName>
    </submittedName>
</protein>
<accession>A0A3N9XCP1</accession>
<name>A0A3N9XCP1_9ACTN</name>
<gene>
    <name evidence="1" type="ORF">DDE19_31730</name>
</gene>
<organism evidence="1 2">
    <name type="scientific">Micromonospora ureilytica</name>
    <dbReference type="NCBI Taxonomy" id="709868"/>
    <lineage>
        <taxon>Bacteria</taxon>
        <taxon>Bacillati</taxon>
        <taxon>Actinomycetota</taxon>
        <taxon>Actinomycetes</taxon>
        <taxon>Micromonosporales</taxon>
        <taxon>Micromonosporaceae</taxon>
        <taxon>Micromonospora</taxon>
    </lineage>
</organism>
<evidence type="ECO:0000313" key="1">
    <source>
        <dbReference type="EMBL" id="RQX10761.1"/>
    </source>
</evidence>
<dbReference type="EMBL" id="QDGB01000388">
    <property type="protein sequence ID" value="RQX10761.1"/>
    <property type="molecule type" value="Genomic_DNA"/>
</dbReference>
<dbReference type="AlphaFoldDB" id="A0A3N9XCP1"/>
<proteinExistence type="predicted"/>
<dbReference type="Proteomes" id="UP000278981">
    <property type="component" value="Unassembled WGS sequence"/>
</dbReference>
<sequence length="142" mass="16235">MPVPIDELIADSEGRLDDRDVSCFLRAYERECGRLSWVGERAEAFDEVDRDGGRQIGLTHAFLAPGPLATPAVERRCFAEVRWLVAWLEEISGKLGLVFALRYNDRDLGWIRRGVTDDAISEGLIAFWERDLERLERDSPTR</sequence>